<keyword evidence="3" id="KW-1185">Reference proteome</keyword>
<dbReference type="EMBL" id="JADGJH010001712">
    <property type="protein sequence ID" value="KAJ3110590.1"/>
    <property type="molecule type" value="Genomic_DNA"/>
</dbReference>
<dbReference type="Proteomes" id="UP001211907">
    <property type="component" value="Unassembled WGS sequence"/>
</dbReference>
<comment type="caution">
    <text evidence="2">The sequence shown here is derived from an EMBL/GenBank/DDBJ whole genome shotgun (WGS) entry which is preliminary data.</text>
</comment>
<dbReference type="AlphaFoldDB" id="A0AAD5XF05"/>
<proteinExistence type="predicted"/>
<accession>A0AAD5XF05</accession>
<feature type="non-terminal residue" evidence="2">
    <location>
        <position position="1"/>
    </location>
</feature>
<feature type="compositionally biased region" description="Basic and acidic residues" evidence="1">
    <location>
        <begin position="298"/>
        <end position="310"/>
    </location>
</feature>
<feature type="compositionally biased region" description="Acidic residues" evidence="1">
    <location>
        <begin position="274"/>
        <end position="297"/>
    </location>
</feature>
<reference evidence="2" key="1">
    <citation type="submission" date="2020-05" db="EMBL/GenBank/DDBJ databases">
        <title>Phylogenomic resolution of chytrid fungi.</title>
        <authorList>
            <person name="Stajich J.E."/>
            <person name="Amses K."/>
            <person name="Simmons R."/>
            <person name="Seto K."/>
            <person name="Myers J."/>
            <person name="Bonds A."/>
            <person name="Quandt C.A."/>
            <person name="Barry K."/>
            <person name="Liu P."/>
            <person name="Grigoriev I."/>
            <person name="Longcore J.E."/>
            <person name="James T.Y."/>
        </authorList>
    </citation>
    <scope>NUCLEOTIDE SEQUENCE</scope>
    <source>
        <strain evidence="2">JEL0513</strain>
    </source>
</reference>
<feature type="region of interest" description="Disordered" evidence="1">
    <location>
        <begin position="274"/>
        <end position="310"/>
    </location>
</feature>
<organism evidence="2 3">
    <name type="scientific">Physocladia obscura</name>
    <dbReference type="NCBI Taxonomy" id="109957"/>
    <lineage>
        <taxon>Eukaryota</taxon>
        <taxon>Fungi</taxon>
        <taxon>Fungi incertae sedis</taxon>
        <taxon>Chytridiomycota</taxon>
        <taxon>Chytridiomycota incertae sedis</taxon>
        <taxon>Chytridiomycetes</taxon>
        <taxon>Chytridiales</taxon>
        <taxon>Chytriomycetaceae</taxon>
        <taxon>Physocladia</taxon>
    </lineage>
</organism>
<gene>
    <name evidence="2" type="ORF">HK100_002987</name>
</gene>
<protein>
    <submittedName>
        <fullName evidence="2">Uncharacterized protein</fullName>
    </submittedName>
</protein>
<sequence length="594" mass="67577">MRERNLDRQKREFNYKIMHSKYLPLSFDSNINPDQQFKLLKAQENNLWWDPAKVAPLKPVTEQDVLTLANYNSVNRSAFPVDWKQVFVRLNSRILLHFQGQAVSMHAQCNFYELKLFLSDNVFTNSENCKPMALYADGILQKGPEIVLQTVSFGDSIRVINSDYRQNLIAEMILDKSYHCLCDKFNDTMACFPHECSSTLLDFPVTASDYFVDEIFPAVAEFVKCGDGVRFGKQKYGTRIMLHNGGGICGQSDTEFGTLYEYFAQANRIAESNADVDDSDYESEKDEDDSGAENSAEEIEKHEIGESEDKKKSLISDRFEKMFPNFAKIIKGKQNQYVEFNYHATGSATLFVGVNNEPFISTDLAHNSKSLQALLTAIDGKLVSSHLKEIKLKKQQHENEKKAMISRLDKRRLFSIYSKTSAVVAKNGHLLTTISNSHTSTTAFVGINIFDAIKHENTHKFVYEFEIVDYPDKEFNKPKIVFGFMEPGPVPKSRTMKTTLTLCVCRHDFASYCWDGKNLFVSGELRSERRNYQFFDNAWKKGDIKGTLHFALNGAIQKPGCSGIEPQYFEDGLLAFVSFDSEIAILSKDIPSIP</sequence>
<evidence type="ECO:0000313" key="3">
    <source>
        <dbReference type="Proteomes" id="UP001211907"/>
    </source>
</evidence>
<evidence type="ECO:0000313" key="2">
    <source>
        <dbReference type="EMBL" id="KAJ3110590.1"/>
    </source>
</evidence>
<evidence type="ECO:0000256" key="1">
    <source>
        <dbReference type="SAM" id="MobiDB-lite"/>
    </source>
</evidence>
<name>A0AAD5XF05_9FUNG</name>